<dbReference type="Proteomes" id="UP001597118">
    <property type="component" value="Unassembled WGS sequence"/>
</dbReference>
<comment type="caution">
    <text evidence="5">The sequence shown here is derived from an EMBL/GenBank/DDBJ whole genome shotgun (WGS) entry which is preliminary data.</text>
</comment>
<dbReference type="Pfam" id="PF04471">
    <property type="entry name" value="Mrr_cat"/>
    <property type="match status" value="1"/>
</dbReference>
<keyword evidence="1 3" id="KW-0547">Nucleotide-binding</keyword>
<dbReference type="InterPro" id="IPR005144">
    <property type="entry name" value="ATP-cone_dom"/>
</dbReference>
<proteinExistence type="predicted"/>
<evidence type="ECO:0000313" key="5">
    <source>
        <dbReference type="EMBL" id="MFD1631761.1"/>
    </source>
</evidence>
<reference evidence="6" key="1">
    <citation type="journal article" date="2019" name="Int. J. Syst. Evol. Microbiol.">
        <title>The Global Catalogue of Microorganisms (GCM) 10K type strain sequencing project: providing services to taxonomists for standard genome sequencing and annotation.</title>
        <authorList>
            <consortium name="The Broad Institute Genomics Platform"/>
            <consortium name="The Broad Institute Genome Sequencing Center for Infectious Disease"/>
            <person name="Wu L."/>
            <person name="Ma J."/>
        </authorList>
    </citation>
    <scope>NUCLEOTIDE SEQUENCE [LARGE SCALE GENOMIC DNA]</scope>
    <source>
        <strain evidence="6">CCUG 53762</strain>
    </source>
</reference>
<dbReference type="Gene3D" id="3.40.1350.10">
    <property type="match status" value="1"/>
</dbReference>
<keyword evidence="6" id="KW-1185">Reference proteome</keyword>
<dbReference type="SUPFAM" id="SSF52980">
    <property type="entry name" value="Restriction endonuclease-like"/>
    <property type="match status" value="1"/>
</dbReference>
<dbReference type="InterPro" id="IPR007560">
    <property type="entry name" value="Restrct_endonuc_IV_Mrr"/>
</dbReference>
<keyword evidence="5" id="KW-0378">Hydrolase</keyword>
<dbReference type="GO" id="GO:0004519">
    <property type="term" value="F:endonuclease activity"/>
    <property type="evidence" value="ECO:0007669"/>
    <property type="project" value="UniProtKB-KW"/>
</dbReference>
<sequence>MNSPIYVTKFSGERVEFKPESLINSLSKSGASPQQVNTVFNEMQKHIYNGITTRQLYQIAFKLLKQQRNVFAARYSLKKALRDLGPAGYYFERWVAKLFHHYGYKTLTGQVLQGKAVTHEVDVVAQKDDKLIFAECKFRNTVDAKISVTNPMYFLSRVKDLSNKPFSFFGSEQHLSEGWLISNAYLTKDAISFAECYDIKLMAWDYPPEKSIKYRVDLGALYPVTCLTTLTIAEKETLLKNNCILVKDILDRKKYLQLLKVSQKKTDRILKEAEELVNLTSANNEE</sequence>
<evidence type="ECO:0000256" key="1">
    <source>
        <dbReference type="ARBA" id="ARBA00022741"/>
    </source>
</evidence>
<dbReference type="RefSeq" id="WP_379664127.1">
    <property type="nucleotide sequence ID" value="NZ_JBHUDG010000050.1"/>
</dbReference>
<evidence type="ECO:0000256" key="3">
    <source>
        <dbReference type="PROSITE-ProRule" id="PRU00492"/>
    </source>
</evidence>
<name>A0ABW4IJF3_9SPHI</name>
<keyword evidence="5" id="KW-0255">Endonuclease</keyword>
<dbReference type="GO" id="GO:0016787">
    <property type="term" value="F:hydrolase activity"/>
    <property type="evidence" value="ECO:0007669"/>
    <property type="project" value="UniProtKB-KW"/>
</dbReference>
<keyword evidence="2 3" id="KW-0067">ATP-binding</keyword>
<protein>
    <submittedName>
        <fullName evidence="5">Restriction endonuclease</fullName>
        <ecNumber evidence="5">3.1.21.-</ecNumber>
    </submittedName>
</protein>
<evidence type="ECO:0000313" key="6">
    <source>
        <dbReference type="Proteomes" id="UP001597118"/>
    </source>
</evidence>
<dbReference type="InterPro" id="IPR011856">
    <property type="entry name" value="tRNA_endonuc-like_dom_sf"/>
</dbReference>
<dbReference type="Pfam" id="PF03477">
    <property type="entry name" value="ATP-cone"/>
    <property type="match status" value="1"/>
</dbReference>
<feature type="domain" description="ATP-cone" evidence="4">
    <location>
        <begin position="5"/>
        <end position="86"/>
    </location>
</feature>
<organism evidence="5 6">
    <name type="scientific">Pseudopedobacter beijingensis</name>
    <dbReference type="NCBI Taxonomy" id="1207056"/>
    <lineage>
        <taxon>Bacteria</taxon>
        <taxon>Pseudomonadati</taxon>
        <taxon>Bacteroidota</taxon>
        <taxon>Sphingobacteriia</taxon>
        <taxon>Sphingobacteriales</taxon>
        <taxon>Sphingobacteriaceae</taxon>
        <taxon>Pseudopedobacter</taxon>
    </lineage>
</organism>
<dbReference type="InterPro" id="IPR011335">
    <property type="entry name" value="Restrct_endonuc-II-like"/>
</dbReference>
<dbReference type="PROSITE" id="PS51161">
    <property type="entry name" value="ATP_CONE"/>
    <property type="match status" value="1"/>
</dbReference>
<dbReference type="EMBL" id="JBHUDG010000050">
    <property type="protein sequence ID" value="MFD1631761.1"/>
    <property type="molecule type" value="Genomic_DNA"/>
</dbReference>
<evidence type="ECO:0000259" key="4">
    <source>
        <dbReference type="PROSITE" id="PS51161"/>
    </source>
</evidence>
<dbReference type="EC" id="3.1.21.-" evidence="5"/>
<gene>
    <name evidence="5" type="ORF">ACFSAH_17945</name>
</gene>
<evidence type="ECO:0000256" key="2">
    <source>
        <dbReference type="ARBA" id="ARBA00022840"/>
    </source>
</evidence>
<keyword evidence="5" id="KW-0540">Nuclease</keyword>
<accession>A0ABW4IJF3</accession>